<dbReference type="GO" id="GO:0005615">
    <property type="term" value="C:extracellular space"/>
    <property type="evidence" value="ECO:0007669"/>
    <property type="project" value="TreeGrafter"/>
</dbReference>
<dbReference type="GO" id="GO:0005549">
    <property type="term" value="F:odorant binding"/>
    <property type="evidence" value="ECO:0007669"/>
    <property type="project" value="InterPro"/>
</dbReference>
<keyword evidence="3" id="KW-0964">Secreted</keyword>
<dbReference type="Gene3D" id="1.10.238.20">
    <property type="entry name" value="Pheromone/general odorant binding protein domain"/>
    <property type="match status" value="1"/>
</dbReference>
<dbReference type="CDD" id="cd23992">
    <property type="entry name" value="PBP_GOBP"/>
    <property type="match status" value="1"/>
</dbReference>
<evidence type="ECO:0000256" key="4">
    <source>
        <dbReference type="ARBA" id="ARBA00022729"/>
    </source>
</evidence>
<evidence type="ECO:0000256" key="5">
    <source>
        <dbReference type="SAM" id="SignalP"/>
    </source>
</evidence>
<proteinExistence type="inferred from homology"/>
<dbReference type="RefSeq" id="XP_028135214.1">
    <property type="nucleotide sequence ID" value="XM_028279413.1"/>
</dbReference>
<keyword evidence="4 5" id="KW-0732">Signal</keyword>
<dbReference type="SMART" id="SM00708">
    <property type="entry name" value="PhBP"/>
    <property type="match status" value="1"/>
</dbReference>
<dbReference type="FunCoup" id="A0A6P7FGP2">
    <property type="interactions" value="85"/>
</dbReference>
<protein>
    <submittedName>
        <fullName evidence="6">B2 protein-like</fullName>
    </submittedName>
</protein>
<evidence type="ECO:0000256" key="1">
    <source>
        <dbReference type="ARBA" id="ARBA00004613"/>
    </source>
</evidence>
<dbReference type="InterPro" id="IPR006170">
    <property type="entry name" value="PBP/GOBP"/>
</dbReference>
<feature type="chain" id="PRO_5027685193" evidence="5">
    <location>
        <begin position="20"/>
        <end position="137"/>
    </location>
</feature>
<evidence type="ECO:0000313" key="6">
    <source>
        <dbReference type="RefSeq" id="XP_028135214.1"/>
    </source>
</evidence>
<dbReference type="AlphaFoldDB" id="A0A6P7FGP2"/>
<accession>A0A6P7FGP2</accession>
<dbReference type="InParanoid" id="A0A6P7FGP2"/>
<dbReference type="InterPro" id="IPR036728">
    <property type="entry name" value="PBP_GOBP_sf"/>
</dbReference>
<dbReference type="SUPFAM" id="SSF47565">
    <property type="entry name" value="Insect pheromone/odorant-binding proteins"/>
    <property type="match status" value="1"/>
</dbReference>
<feature type="signal peptide" evidence="5">
    <location>
        <begin position="1"/>
        <end position="19"/>
    </location>
</feature>
<dbReference type="GO" id="GO:0007608">
    <property type="term" value="P:sensory perception of smell"/>
    <property type="evidence" value="ECO:0007669"/>
    <property type="project" value="TreeGrafter"/>
</dbReference>
<dbReference type="Pfam" id="PF01395">
    <property type="entry name" value="PBP_GOBP"/>
    <property type="match status" value="1"/>
</dbReference>
<dbReference type="OrthoDB" id="6693014at2759"/>
<name>A0A6P7FGP2_DIAVI</name>
<comment type="subcellular location">
    <subcellularLocation>
        <location evidence="1">Secreted</location>
    </subcellularLocation>
</comment>
<sequence>MQALAVFLLVISFIGLSVNEMTPEIKAKVIEIGRSCMEESGADLELIIKLQQGEFTDDPKLKQQFLCMNKKIGLQKENGDIDEAAIRERINQFTNDPKKTEELMKECVIKEAAAEETAFKSIKCLYDKAPKDAIKKF</sequence>
<evidence type="ECO:0000256" key="2">
    <source>
        <dbReference type="ARBA" id="ARBA00008098"/>
    </source>
</evidence>
<dbReference type="PANTHER" id="PTHR11857">
    <property type="entry name" value="ODORANT BINDING PROTEIN-RELATED"/>
    <property type="match status" value="1"/>
</dbReference>
<comment type="similarity">
    <text evidence="2">Belongs to the PBP/GOBP family.</text>
</comment>
<evidence type="ECO:0000256" key="3">
    <source>
        <dbReference type="ARBA" id="ARBA00022525"/>
    </source>
</evidence>
<dbReference type="PANTHER" id="PTHR11857:SF43">
    <property type="entry name" value="GEO07291P1-RELATED"/>
    <property type="match status" value="1"/>
</dbReference>
<reference evidence="6" key="1">
    <citation type="submission" date="2025-08" db="UniProtKB">
        <authorList>
            <consortium name="RefSeq"/>
        </authorList>
    </citation>
    <scope>IDENTIFICATION</scope>
    <source>
        <tissue evidence="6">Whole insect</tissue>
    </source>
</reference>
<gene>
    <name evidence="6" type="primary">LOC114330099</name>
</gene>
<organism evidence="6">
    <name type="scientific">Diabrotica virgifera virgifera</name>
    <name type="common">western corn rootworm</name>
    <dbReference type="NCBI Taxonomy" id="50390"/>
    <lineage>
        <taxon>Eukaryota</taxon>
        <taxon>Metazoa</taxon>
        <taxon>Ecdysozoa</taxon>
        <taxon>Arthropoda</taxon>
        <taxon>Hexapoda</taxon>
        <taxon>Insecta</taxon>
        <taxon>Pterygota</taxon>
        <taxon>Neoptera</taxon>
        <taxon>Endopterygota</taxon>
        <taxon>Coleoptera</taxon>
        <taxon>Polyphaga</taxon>
        <taxon>Cucujiformia</taxon>
        <taxon>Chrysomeloidea</taxon>
        <taxon>Chrysomelidae</taxon>
        <taxon>Galerucinae</taxon>
        <taxon>Diabroticina</taxon>
        <taxon>Diabroticites</taxon>
        <taxon>Diabrotica</taxon>
    </lineage>
</organism>